<dbReference type="AlphaFoldDB" id="A0A915JUA9"/>
<evidence type="ECO:0000313" key="1">
    <source>
        <dbReference type="Proteomes" id="UP000887565"/>
    </source>
</evidence>
<name>A0A915JUA9_ROMCU</name>
<keyword evidence="1" id="KW-1185">Reference proteome</keyword>
<dbReference type="Proteomes" id="UP000887565">
    <property type="component" value="Unplaced"/>
</dbReference>
<protein>
    <submittedName>
        <fullName evidence="2">Uncharacterized protein</fullName>
    </submittedName>
</protein>
<dbReference type="WBParaSite" id="nRc.2.0.1.t29392-RA">
    <property type="protein sequence ID" value="nRc.2.0.1.t29392-RA"/>
    <property type="gene ID" value="nRc.2.0.1.g29392"/>
</dbReference>
<evidence type="ECO:0000313" key="2">
    <source>
        <dbReference type="WBParaSite" id="nRc.2.0.1.t29392-RA"/>
    </source>
</evidence>
<proteinExistence type="predicted"/>
<reference evidence="2" key="1">
    <citation type="submission" date="2022-11" db="UniProtKB">
        <authorList>
            <consortium name="WormBaseParasite"/>
        </authorList>
    </citation>
    <scope>IDENTIFICATION</scope>
</reference>
<accession>A0A915JUA9</accession>
<sequence length="105" mass="11409">MPSAMLLNKQVATRSPQHLLPHCLQHAQQQPVAAAKQPPQVANALGETLRSIKDDVSIIEASLFPTSTALRSLKIGFLREVHLCGGLVTVFPSDELILSDNDDEE</sequence>
<organism evidence="1 2">
    <name type="scientific">Romanomermis culicivorax</name>
    <name type="common">Nematode worm</name>
    <dbReference type="NCBI Taxonomy" id="13658"/>
    <lineage>
        <taxon>Eukaryota</taxon>
        <taxon>Metazoa</taxon>
        <taxon>Ecdysozoa</taxon>
        <taxon>Nematoda</taxon>
        <taxon>Enoplea</taxon>
        <taxon>Dorylaimia</taxon>
        <taxon>Mermithida</taxon>
        <taxon>Mermithoidea</taxon>
        <taxon>Mermithidae</taxon>
        <taxon>Romanomermis</taxon>
    </lineage>
</organism>